<dbReference type="KEGG" id="vg:18266287"/>
<protein>
    <submittedName>
        <fullName evidence="1">Uncharacterized protein</fullName>
    </submittedName>
</protein>
<name>W5S528_9VIRU</name>
<organism evidence="1 2">
    <name type="scientific">Pithovirus sibericum</name>
    <dbReference type="NCBI Taxonomy" id="1450746"/>
    <lineage>
        <taxon>Viruses</taxon>
        <taxon>Pithoviruses</taxon>
        <taxon>Orthopithovirinae</taxon>
        <taxon>Alphapithovirus</taxon>
        <taxon>Alphapithovirus sibericum</taxon>
    </lineage>
</organism>
<dbReference type="GeneID" id="18266287"/>
<evidence type="ECO:0000313" key="1">
    <source>
        <dbReference type="EMBL" id="AHH01826.1"/>
    </source>
</evidence>
<evidence type="ECO:0000313" key="2">
    <source>
        <dbReference type="Proteomes" id="UP000202176"/>
    </source>
</evidence>
<proteinExistence type="predicted"/>
<dbReference type="RefSeq" id="YP_009001161.1">
    <property type="nucleotide sequence ID" value="NC_023423.1"/>
</dbReference>
<gene>
    <name evidence="1" type="ORF">pv_259</name>
</gene>
<dbReference type="Proteomes" id="UP000202176">
    <property type="component" value="Segment"/>
</dbReference>
<keyword evidence="2" id="KW-1185">Reference proteome</keyword>
<dbReference type="EMBL" id="KF740664">
    <property type="protein sequence ID" value="AHH01826.1"/>
    <property type="molecule type" value="Genomic_DNA"/>
</dbReference>
<accession>W5S528</accession>
<reference evidence="1 2" key="1">
    <citation type="journal article" date="2014" name="Proc. Natl. Acad. Sci. U.S.A.">
        <title>Thirty-thousand-year-old distant relative of giant icosahedral DNA viruses with a pandoravirus morphology.</title>
        <authorList>
            <person name="Legendre M."/>
            <person name="Bartoli J."/>
            <person name="Shmakova L."/>
            <person name="Jeudy S."/>
            <person name="Labadie K."/>
            <person name="Adrait A."/>
            <person name="Lescot M."/>
            <person name="Poirot O."/>
            <person name="Bertaux L."/>
            <person name="Bruley C."/>
            <person name="Coute Y."/>
            <person name="Rivkina E."/>
            <person name="Abergel C."/>
            <person name="Claverie J.M."/>
        </authorList>
    </citation>
    <scope>NUCLEOTIDE SEQUENCE [LARGE SCALE GENOMIC DNA]</scope>
    <source>
        <strain evidence="1">P1084-T</strain>
    </source>
</reference>
<sequence length="113" mass="13514">MSDKGDLWESTGVCDKCSHVNPKYYRRQGKNLREGDCESECFYCNDVTIIYGNKESIRELNYKRIEDPDVEKQERYCKRCCCPRVMFVEGDPEHWWRIATCPECNLRHDVVRH</sequence>